<dbReference type="OrthoDB" id="9798386at2"/>
<sequence>MKQLFKTVLFAIGLLLTKGSYGQHVPNWQNKDLQKDSLFGISTEKAYTLLQGKKARPVIVAVIDAGVDTLHEDLKSILWINPKKKKNDNGTYGWSFIGSAKGNVQYDNLELTRQVRQFEAGDTSRLSINDLTAYHTQKALLTRQLATAKNNLRNYSDYLRVIGELESAIKTNFNLADIKAYPPKNLAEQKVARTLLNVLADNDDLAAFKKQLSEGITRFEAEIDYQLNTAYDPRPLYVGDDYFNSKQVIYGSPDCMGPDAHHGTHVAGIIAGLRGNGLGADGIADNVRVLAVRAVPDGDERDKDIANAIRYAADHGAKVINMSFGKDYNQDKTAVDDAVKYAIKKDVLLIQAAGNDDKNIDSSAHFPNPSYLSGGKAAAYIVVGASGLKGEKAGFSNYGKNEVDVFAPGVQIYSSIPGSKYDYFNGTSMAAPVVAGLAALIREYYPKLSAIQVKNIILKSVIKSEALTNYCATGGIVNAYNALQMAAGL</sequence>
<dbReference type="PROSITE" id="PS51892">
    <property type="entry name" value="SUBTILASE"/>
    <property type="match status" value="1"/>
</dbReference>
<accession>A0A495IZE9</accession>
<gene>
    <name evidence="8" type="ORF">BDD43_2263</name>
</gene>
<feature type="active site" description="Charge relay system" evidence="5">
    <location>
        <position position="428"/>
    </location>
</feature>
<feature type="active site" description="Charge relay system" evidence="5">
    <location>
        <position position="262"/>
    </location>
</feature>
<dbReference type="Proteomes" id="UP000268007">
    <property type="component" value="Unassembled WGS sequence"/>
</dbReference>
<dbReference type="PANTHER" id="PTHR43806:SF11">
    <property type="entry name" value="CEREVISIN-RELATED"/>
    <property type="match status" value="1"/>
</dbReference>
<dbReference type="InterPro" id="IPR036852">
    <property type="entry name" value="Peptidase_S8/S53_dom_sf"/>
</dbReference>
<dbReference type="Pfam" id="PF00082">
    <property type="entry name" value="Peptidase_S8"/>
    <property type="match status" value="1"/>
</dbReference>
<dbReference type="PANTHER" id="PTHR43806">
    <property type="entry name" value="PEPTIDASE S8"/>
    <property type="match status" value="1"/>
</dbReference>
<dbReference type="SUPFAM" id="SSF52743">
    <property type="entry name" value="Subtilisin-like"/>
    <property type="match status" value="1"/>
</dbReference>
<dbReference type="InterPro" id="IPR050131">
    <property type="entry name" value="Peptidase_S8_subtilisin-like"/>
</dbReference>
<dbReference type="InterPro" id="IPR023827">
    <property type="entry name" value="Peptidase_S8_Asp-AS"/>
</dbReference>
<dbReference type="GO" id="GO:0004252">
    <property type="term" value="F:serine-type endopeptidase activity"/>
    <property type="evidence" value="ECO:0007669"/>
    <property type="project" value="UniProtKB-UniRule"/>
</dbReference>
<dbReference type="PRINTS" id="PR00723">
    <property type="entry name" value="SUBTILISIN"/>
</dbReference>
<evidence type="ECO:0000259" key="7">
    <source>
        <dbReference type="Pfam" id="PF00082"/>
    </source>
</evidence>
<dbReference type="InterPro" id="IPR023828">
    <property type="entry name" value="Peptidase_S8_Ser-AS"/>
</dbReference>
<dbReference type="PROSITE" id="PS00137">
    <property type="entry name" value="SUBTILASE_HIS"/>
    <property type="match status" value="1"/>
</dbReference>
<evidence type="ECO:0000256" key="2">
    <source>
        <dbReference type="ARBA" id="ARBA00022670"/>
    </source>
</evidence>
<evidence type="ECO:0000256" key="3">
    <source>
        <dbReference type="ARBA" id="ARBA00022801"/>
    </source>
</evidence>
<feature type="active site" description="Charge relay system" evidence="5">
    <location>
        <position position="64"/>
    </location>
</feature>
<dbReference type="InterPro" id="IPR022398">
    <property type="entry name" value="Peptidase_S8_His-AS"/>
</dbReference>
<reference evidence="8 9" key="1">
    <citation type="submission" date="2018-10" db="EMBL/GenBank/DDBJ databases">
        <title>Genomic Encyclopedia of Archaeal and Bacterial Type Strains, Phase II (KMG-II): from individual species to whole genera.</title>
        <authorList>
            <person name="Goeker M."/>
        </authorList>
    </citation>
    <scope>NUCLEOTIDE SEQUENCE [LARGE SCALE GENOMIC DNA]</scope>
    <source>
        <strain evidence="8 9">DSM 18602</strain>
    </source>
</reference>
<organism evidence="8 9">
    <name type="scientific">Mucilaginibacter gracilis</name>
    <dbReference type="NCBI Taxonomy" id="423350"/>
    <lineage>
        <taxon>Bacteria</taxon>
        <taxon>Pseudomonadati</taxon>
        <taxon>Bacteroidota</taxon>
        <taxon>Sphingobacteriia</taxon>
        <taxon>Sphingobacteriales</taxon>
        <taxon>Sphingobacteriaceae</taxon>
        <taxon>Mucilaginibacter</taxon>
    </lineage>
</organism>
<dbReference type="PROSITE" id="PS00136">
    <property type="entry name" value="SUBTILASE_ASP"/>
    <property type="match status" value="1"/>
</dbReference>
<dbReference type="InterPro" id="IPR015500">
    <property type="entry name" value="Peptidase_S8_subtilisin-rel"/>
</dbReference>
<keyword evidence="9" id="KW-1185">Reference proteome</keyword>
<proteinExistence type="inferred from homology"/>
<evidence type="ECO:0000256" key="1">
    <source>
        <dbReference type="ARBA" id="ARBA00011073"/>
    </source>
</evidence>
<dbReference type="GO" id="GO:0006508">
    <property type="term" value="P:proteolysis"/>
    <property type="evidence" value="ECO:0007669"/>
    <property type="project" value="UniProtKB-KW"/>
</dbReference>
<comment type="caution">
    <text evidence="8">The sequence shown here is derived from an EMBL/GenBank/DDBJ whole genome shotgun (WGS) entry which is preliminary data.</text>
</comment>
<evidence type="ECO:0000256" key="4">
    <source>
        <dbReference type="ARBA" id="ARBA00022825"/>
    </source>
</evidence>
<evidence type="ECO:0000256" key="5">
    <source>
        <dbReference type="PROSITE-ProRule" id="PRU01240"/>
    </source>
</evidence>
<dbReference type="InterPro" id="IPR000209">
    <property type="entry name" value="Peptidase_S8/S53_dom"/>
</dbReference>
<keyword evidence="2 5" id="KW-0645">Protease</keyword>
<feature type="domain" description="Peptidase S8/S53" evidence="7">
    <location>
        <begin position="58"/>
        <end position="461"/>
    </location>
</feature>
<protein>
    <submittedName>
        <fullName evidence="8">Subtilase family protein</fullName>
    </submittedName>
</protein>
<keyword evidence="4 5" id="KW-0720">Serine protease</keyword>
<evidence type="ECO:0000256" key="6">
    <source>
        <dbReference type="RuleBase" id="RU003355"/>
    </source>
</evidence>
<dbReference type="EMBL" id="RBKU01000001">
    <property type="protein sequence ID" value="RKR82096.1"/>
    <property type="molecule type" value="Genomic_DNA"/>
</dbReference>
<comment type="similarity">
    <text evidence="1 5 6">Belongs to the peptidase S8 family.</text>
</comment>
<evidence type="ECO:0000313" key="8">
    <source>
        <dbReference type="EMBL" id="RKR82096.1"/>
    </source>
</evidence>
<dbReference type="Gene3D" id="3.40.50.200">
    <property type="entry name" value="Peptidase S8/S53 domain"/>
    <property type="match status" value="2"/>
</dbReference>
<dbReference type="AlphaFoldDB" id="A0A495IZE9"/>
<evidence type="ECO:0000313" key="9">
    <source>
        <dbReference type="Proteomes" id="UP000268007"/>
    </source>
</evidence>
<dbReference type="PROSITE" id="PS00138">
    <property type="entry name" value="SUBTILASE_SER"/>
    <property type="match status" value="1"/>
</dbReference>
<dbReference type="RefSeq" id="WP_121197724.1">
    <property type="nucleotide sequence ID" value="NZ_RBKU01000001.1"/>
</dbReference>
<name>A0A495IZE9_9SPHI</name>
<keyword evidence="3 5" id="KW-0378">Hydrolase</keyword>